<feature type="signal peptide" evidence="1">
    <location>
        <begin position="1"/>
        <end position="19"/>
    </location>
</feature>
<gene>
    <name evidence="2" type="ORF">mRhiFer1_009148</name>
</gene>
<evidence type="ECO:0000256" key="1">
    <source>
        <dbReference type="SAM" id="SignalP"/>
    </source>
</evidence>
<keyword evidence="1" id="KW-0732">Signal</keyword>
<name>A0A7J7SJG9_RHIFE</name>
<evidence type="ECO:0000313" key="2">
    <source>
        <dbReference type="EMBL" id="KAF6288415.1"/>
    </source>
</evidence>
<dbReference type="Proteomes" id="UP000585614">
    <property type="component" value="Unassembled WGS sequence"/>
</dbReference>
<sequence>MYGYLKILFVGFFLTVCVPHENISSKGQGLGLICSQLCPQCLHIVGAQYVIIQGMSEPVHLKTGLCGLIEFSQSQQLQMGKLRLPVVKSLALGFGVCALFNSHNTRLVASSGCPALCNGIVI</sequence>
<accession>A0A7J7SJG9</accession>
<reference evidence="2 3" key="1">
    <citation type="journal article" date="2020" name="Nature">
        <title>Six reference-quality genomes reveal evolution of bat adaptations.</title>
        <authorList>
            <person name="Jebb D."/>
            <person name="Huang Z."/>
            <person name="Pippel M."/>
            <person name="Hughes G.M."/>
            <person name="Lavrichenko K."/>
            <person name="Devanna P."/>
            <person name="Winkler S."/>
            <person name="Jermiin L.S."/>
            <person name="Skirmuntt E.C."/>
            <person name="Katzourakis A."/>
            <person name="Burkitt-Gray L."/>
            <person name="Ray D.A."/>
            <person name="Sullivan K.A.M."/>
            <person name="Roscito J.G."/>
            <person name="Kirilenko B.M."/>
            <person name="Davalos L.M."/>
            <person name="Corthals A.P."/>
            <person name="Power M.L."/>
            <person name="Jones G."/>
            <person name="Ransome R.D."/>
            <person name="Dechmann D.K.N."/>
            <person name="Locatelli A.G."/>
            <person name="Puechmaille S.J."/>
            <person name="Fedrigo O."/>
            <person name="Jarvis E.D."/>
            <person name="Hiller M."/>
            <person name="Vernes S.C."/>
            <person name="Myers E.W."/>
            <person name="Teeling E.C."/>
        </authorList>
    </citation>
    <scope>NUCLEOTIDE SEQUENCE [LARGE SCALE GENOMIC DNA]</scope>
    <source>
        <strain evidence="2">MRhiFer1</strain>
        <tissue evidence="2">Lung</tissue>
    </source>
</reference>
<organism evidence="2 3">
    <name type="scientific">Rhinolophus ferrumequinum</name>
    <name type="common">Greater horseshoe bat</name>
    <dbReference type="NCBI Taxonomy" id="59479"/>
    <lineage>
        <taxon>Eukaryota</taxon>
        <taxon>Metazoa</taxon>
        <taxon>Chordata</taxon>
        <taxon>Craniata</taxon>
        <taxon>Vertebrata</taxon>
        <taxon>Euteleostomi</taxon>
        <taxon>Mammalia</taxon>
        <taxon>Eutheria</taxon>
        <taxon>Laurasiatheria</taxon>
        <taxon>Chiroptera</taxon>
        <taxon>Yinpterochiroptera</taxon>
        <taxon>Rhinolophoidea</taxon>
        <taxon>Rhinolophidae</taxon>
        <taxon>Rhinolophinae</taxon>
        <taxon>Rhinolophus</taxon>
    </lineage>
</organism>
<protein>
    <recommendedName>
        <fullName evidence="4">Secreted protein</fullName>
    </recommendedName>
</protein>
<evidence type="ECO:0008006" key="4">
    <source>
        <dbReference type="Google" id="ProtNLM"/>
    </source>
</evidence>
<evidence type="ECO:0000313" key="3">
    <source>
        <dbReference type="Proteomes" id="UP000585614"/>
    </source>
</evidence>
<dbReference type="EMBL" id="JACAGC010000022">
    <property type="protein sequence ID" value="KAF6288415.1"/>
    <property type="molecule type" value="Genomic_DNA"/>
</dbReference>
<dbReference type="AlphaFoldDB" id="A0A7J7SJG9"/>
<feature type="chain" id="PRO_5029558708" description="Secreted protein" evidence="1">
    <location>
        <begin position="20"/>
        <end position="122"/>
    </location>
</feature>
<comment type="caution">
    <text evidence="2">The sequence shown here is derived from an EMBL/GenBank/DDBJ whole genome shotgun (WGS) entry which is preliminary data.</text>
</comment>
<proteinExistence type="predicted"/>